<dbReference type="GO" id="GO:0016747">
    <property type="term" value="F:acyltransferase activity, transferring groups other than amino-acyl groups"/>
    <property type="evidence" value="ECO:0007669"/>
    <property type="project" value="InterPro"/>
</dbReference>
<dbReference type="Proteomes" id="UP001055091">
    <property type="component" value="Unassembled WGS sequence"/>
</dbReference>
<name>A0A413WRF5_9FIRM</name>
<proteinExistence type="predicted"/>
<dbReference type="PANTHER" id="PTHR43415">
    <property type="entry name" value="SPERMIDINE N(1)-ACETYLTRANSFERASE"/>
    <property type="match status" value="1"/>
</dbReference>
<sequence length="169" mass="19689">MMKLRLRPCKREDGRELMKWFSDERQMRMWCRDGFTFPLTDGQMDAYYAELDQDSRAWGFTALDESGKPVGSFKMAAADYEADSVHMGYIVLAPEVRGRGVGQQMVAMAAAYAVDFLGMKRITLKVFDCNPGAKRCYEKAGFREEEYRPEEFSYRDEMWGNSLMVYNRR</sequence>
<accession>A0A413WRF5</accession>
<dbReference type="CDD" id="cd04301">
    <property type="entry name" value="NAT_SF"/>
    <property type="match status" value="1"/>
</dbReference>
<evidence type="ECO:0000313" key="2">
    <source>
        <dbReference type="Proteomes" id="UP001055091"/>
    </source>
</evidence>
<dbReference type="RefSeq" id="WP_006772970.1">
    <property type="nucleotide sequence ID" value="NZ_BQNJ01000002.1"/>
</dbReference>
<dbReference type="Pfam" id="PF13302">
    <property type="entry name" value="Acetyltransf_3"/>
    <property type="match status" value="1"/>
</dbReference>
<organism evidence="1 2">
    <name type="scientific">Hungatella hathewayi</name>
    <dbReference type="NCBI Taxonomy" id="154046"/>
    <lineage>
        <taxon>Bacteria</taxon>
        <taxon>Bacillati</taxon>
        <taxon>Bacillota</taxon>
        <taxon>Clostridia</taxon>
        <taxon>Lachnospirales</taxon>
        <taxon>Lachnospiraceae</taxon>
        <taxon>Hungatella</taxon>
    </lineage>
</organism>
<dbReference type="EMBL" id="BQNJ01000002">
    <property type="protein sequence ID" value="GKH04564.1"/>
    <property type="molecule type" value="Genomic_DNA"/>
</dbReference>
<evidence type="ECO:0000313" key="1">
    <source>
        <dbReference type="EMBL" id="GKH04564.1"/>
    </source>
</evidence>
<dbReference type="GeneID" id="93150839"/>
<reference evidence="1" key="1">
    <citation type="submission" date="2022-01" db="EMBL/GenBank/DDBJ databases">
        <title>Novel bile acid biosynthetic pathways are enriched in the microbiome of centenarians.</title>
        <authorList>
            <person name="Sato Y."/>
            <person name="Atarashi K."/>
            <person name="Plichta R.D."/>
            <person name="Arai Y."/>
            <person name="Sasajima S."/>
            <person name="Kearney M.S."/>
            <person name="Suda W."/>
            <person name="Takeshita K."/>
            <person name="Sasaki T."/>
            <person name="Okamoto S."/>
            <person name="Skelly N.A."/>
            <person name="Okamura Y."/>
            <person name="Vlamakis H."/>
            <person name="Li Y."/>
            <person name="Tanoue T."/>
            <person name="Takei H."/>
            <person name="Nittono H."/>
            <person name="Narushima S."/>
            <person name="Irie J."/>
            <person name="Itoh H."/>
            <person name="Moriya K."/>
            <person name="Sugiura Y."/>
            <person name="Suematsu M."/>
            <person name="Moritoki N."/>
            <person name="Shibata S."/>
            <person name="Littman R.D."/>
            <person name="Fischbach A.M."/>
            <person name="Uwamino Y."/>
            <person name="Inoue T."/>
            <person name="Honda A."/>
            <person name="Hattori M."/>
            <person name="Murai T."/>
            <person name="Xavier J.R."/>
            <person name="Hirose N."/>
            <person name="Honda K."/>
        </authorList>
    </citation>
    <scope>NUCLEOTIDE SEQUENCE</scope>
    <source>
        <strain evidence="1">CE91-St55</strain>
    </source>
</reference>
<dbReference type="InterPro" id="IPR000182">
    <property type="entry name" value="GNAT_dom"/>
</dbReference>
<dbReference type="PROSITE" id="PS51186">
    <property type="entry name" value="GNAT"/>
    <property type="match status" value="1"/>
</dbReference>
<gene>
    <name evidence="1" type="ORF">CE91St55_65450</name>
</gene>
<dbReference type="SUPFAM" id="SSF55729">
    <property type="entry name" value="Acyl-CoA N-acyltransferases (Nat)"/>
    <property type="match status" value="1"/>
</dbReference>
<dbReference type="InterPro" id="IPR016181">
    <property type="entry name" value="Acyl_CoA_acyltransferase"/>
</dbReference>
<dbReference type="AlphaFoldDB" id="A0A413WRF5"/>
<dbReference type="Gene3D" id="3.40.630.30">
    <property type="match status" value="1"/>
</dbReference>
<protein>
    <submittedName>
        <fullName evidence="1">N-acetyltransferase</fullName>
    </submittedName>
</protein>
<dbReference type="PANTHER" id="PTHR43415:SF3">
    <property type="entry name" value="GNAT-FAMILY ACETYLTRANSFERASE"/>
    <property type="match status" value="1"/>
</dbReference>
<comment type="caution">
    <text evidence="1">The sequence shown here is derived from an EMBL/GenBank/DDBJ whole genome shotgun (WGS) entry which is preliminary data.</text>
</comment>